<evidence type="ECO:0000256" key="8">
    <source>
        <dbReference type="PROSITE-ProRule" id="PRU00261"/>
    </source>
</evidence>
<keyword evidence="2 8" id="KW-0147">Chitin-binding</keyword>
<dbReference type="InterPro" id="IPR002509">
    <property type="entry name" value="NODB_dom"/>
</dbReference>
<organism evidence="13 14">
    <name type="scientific">Ophiobolus disseminans</name>
    <dbReference type="NCBI Taxonomy" id="1469910"/>
    <lineage>
        <taxon>Eukaryota</taxon>
        <taxon>Fungi</taxon>
        <taxon>Dikarya</taxon>
        <taxon>Ascomycota</taxon>
        <taxon>Pezizomycotina</taxon>
        <taxon>Dothideomycetes</taxon>
        <taxon>Pleosporomycetidae</taxon>
        <taxon>Pleosporales</taxon>
        <taxon>Pleosporineae</taxon>
        <taxon>Phaeosphaeriaceae</taxon>
        <taxon>Ophiobolus</taxon>
    </lineage>
</organism>
<proteinExistence type="predicted"/>
<feature type="domain" description="Chitin-binding type-1" evidence="11">
    <location>
        <begin position="62"/>
        <end position="108"/>
    </location>
</feature>
<dbReference type="GO" id="GO:0016810">
    <property type="term" value="F:hydrolase activity, acting on carbon-nitrogen (but not peptide) bonds"/>
    <property type="evidence" value="ECO:0007669"/>
    <property type="project" value="InterPro"/>
</dbReference>
<dbReference type="GO" id="GO:0008061">
    <property type="term" value="F:chitin binding"/>
    <property type="evidence" value="ECO:0007669"/>
    <property type="project" value="UniProtKB-UniRule"/>
</dbReference>
<dbReference type="InterPro" id="IPR036861">
    <property type="entry name" value="Endochitinase-like_sf"/>
</dbReference>
<dbReference type="GO" id="GO:0005975">
    <property type="term" value="P:carbohydrate metabolic process"/>
    <property type="evidence" value="ECO:0007669"/>
    <property type="project" value="InterPro"/>
</dbReference>
<evidence type="ECO:0000256" key="9">
    <source>
        <dbReference type="SAM" id="MobiDB-lite"/>
    </source>
</evidence>
<protein>
    <submittedName>
        <fullName evidence="13">Glycoside hydrolase/deacetylase</fullName>
    </submittedName>
</protein>
<dbReference type="GO" id="GO:0046872">
    <property type="term" value="F:metal ion binding"/>
    <property type="evidence" value="ECO:0007669"/>
    <property type="project" value="UniProtKB-KW"/>
</dbReference>
<dbReference type="InterPro" id="IPR011330">
    <property type="entry name" value="Glyco_hydro/deAcase_b/a-brl"/>
</dbReference>
<dbReference type="EMBL" id="MU006216">
    <property type="protein sequence ID" value="KAF2833300.1"/>
    <property type="molecule type" value="Genomic_DNA"/>
</dbReference>
<dbReference type="SMART" id="SM00270">
    <property type="entry name" value="ChtBD1"/>
    <property type="match status" value="3"/>
</dbReference>
<evidence type="ECO:0000256" key="2">
    <source>
        <dbReference type="ARBA" id="ARBA00022669"/>
    </source>
</evidence>
<dbReference type="Pfam" id="PF00187">
    <property type="entry name" value="Chitin_bind_1"/>
    <property type="match status" value="1"/>
</dbReference>
<dbReference type="CDD" id="cd10951">
    <property type="entry name" value="CE4_ClCDA_like"/>
    <property type="match status" value="1"/>
</dbReference>
<evidence type="ECO:0000313" key="13">
    <source>
        <dbReference type="EMBL" id="KAF2833300.1"/>
    </source>
</evidence>
<dbReference type="PANTHER" id="PTHR46471:SF8">
    <property type="entry name" value="CHITIN DEACETYLASE"/>
    <property type="match status" value="1"/>
</dbReference>
<evidence type="ECO:0000256" key="1">
    <source>
        <dbReference type="ARBA" id="ARBA00001941"/>
    </source>
</evidence>
<comment type="cofactor">
    <cofactor evidence="1">
        <name>Co(2+)</name>
        <dbReference type="ChEBI" id="CHEBI:48828"/>
    </cofactor>
</comment>
<dbReference type="OrthoDB" id="407355at2759"/>
<evidence type="ECO:0000259" key="12">
    <source>
        <dbReference type="PROSITE" id="PS51677"/>
    </source>
</evidence>
<name>A0A6A7AJ80_9PLEO</name>
<keyword evidence="8" id="KW-1015">Disulfide bond</keyword>
<evidence type="ECO:0000259" key="11">
    <source>
        <dbReference type="PROSITE" id="PS50941"/>
    </source>
</evidence>
<feature type="compositionally biased region" description="Low complexity" evidence="9">
    <location>
        <begin position="585"/>
        <end position="637"/>
    </location>
</feature>
<dbReference type="PANTHER" id="PTHR46471">
    <property type="entry name" value="CHITIN DEACETYLASE"/>
    <property type="match status" value="1"/>
</dbReference>
<evidence type="ECO:0000256" key="5">
    <source>
        <dbReference type="ARBA" id="ARBA00022801"/>
    </source>
</evidence>
<dbReference type="Gene3D" id="3.20.20.370">
    <property type="entry name" value="Glycoside hydrolase/deacetylase"/>
    <property type="match status" value="1"/>
</dbReference>
<dbReference type="InterPro" id="IPR001002">
    <property type="entry name" value="Chitin-bd_1"/>
</dbReference>
<keyword evidence="3" id="KW-0479">Metal-binding</keyword>
<evidence type="ECO:0000313" key="14">
    <source>
        <dbReference type="Proteomes" id="UP000799424"/>
    </source>
</evidence>
<sequence>MRFSDVFAASLVAPLVAAHGGDIPGAPRLFGAPKNLRARNPWAGHRHAAGPQLHARQGGNTAGMCGEQGGGASCAAGFCCSPSGYCGTSKDHCAAPDCQINFGPGCDANKTPYGATTRNDARTQLGNIEYGGWGIRECLKPKTVAITYDDGPYIYTEGVMKQFEDRNAHATFFITGNNIGKGAIDESWRGVIEKMYANGHQVASHTWSHQNLDQITSAQRYDQMIKNEMALRNIIGKYPTYMRPPYSACVTQPCMDDMKALGYVITSFDIDTDDYNNLTPEKIQNAKDNFLASMVKAGPNGDGLAIAHDIHELSANNLTAYMLDYIYKNGYTAVTVGECMNDPVQNWYRDSAAGPRPSATPSSSAPVPTPTGPTSTNGQCGTANGGQSCIGFIGLEGISECCSAAGWCGRSADHCGTDCNPAFGKCGAQPSIVSSTTSAAASPTASLATSTDGSCGATALKTCKGFALDGVKAECCSEYGYCGNTPNHCGATCNPFYGNCGSSASSSSVTASVSKTSSVASSSASASKSASSSASVSVSKSASSSASASVSKSASASASASVSKSASASASASVSKSASSSASASVSKSSSVSESKSDVKSASSTAVHSSSASASASKSDVKSASSTPVQTSSSSPVGQASSTKVYSDAVSSPTGDASSTKVYPDGQASSTKVYPDGQVSSTKVYPDDQASSTKVYPDSHPTTFGTVVKPSSTPCDDDKPTPTPTPTGPPVSKDGKCGKDNGGQTCAGYKNPFGQTIECCCKESGRCSTDPWACGVGCDDKFGKCNKY</sequence>
<evidence type="ECO:0000256" key="7">
    <source>
        <dbReference type="ARBA" id="ARBA00023285"/>
    </source>
</evidence>
<keyword evidence="6" id="KW-0119">Carbohydrate metabolism</keyword>
<evidence type="ECO:0000256" key="3">
    <source>
        <dbReference type="ARBA" id="ARBA00022723"/>
    </source>
</evidence>
<feature type="chain" id="PRO_5025484104" evidence="10">
    <location>
        <begin position="19"/>
        <end position="788"/>
    </location>
</feature>
<feature type="disulfide bond" evidence="8">
    <location>
        <begin position="65"/>
        <end position="80"/>
    </location>
</feature>
<feature type="signal peptide" evidence="10">
    <location>
        <begin position="1"/>
        <end position="18"/>
    </location>
</feature>
<keyword evidence="4 10" id="KW-0732">Signal</keyword>
<feature type="domain" description="Chitin-binding type-1" evidence="11">
    <location>
        <begin position="377"/>
        <end position="428"/>
    </location>
</feature>
<dbReference type="AlphaFoldDB" id="A0A6A7AJ80"/>
<feature type="compositionally biased region" description="Low complexity" evidence="9">
    <location>
        <begin position="351"/>
        <end position="376"/>
    </location>
</feature>
<accession>A0A6A7AJ80</accession>
<evidence type="ECO:0000256" key="6">
    <source>
        <dbReference type="ARBA" id="ARBA00023277"/>
    </source>
</evidence>
<feature type="disulfide bond" evidence="8">
    <location>
        <begin position="401"/>
        <end position="415"/>
    </location>
</feature>
<reference evidence="13" key="1">
    <citation type="journal article" date="2020" name="Stud. Mycol.">
        <title>101 Dothideomycetes genomes: a test case for predicting lifestyles and emergence of pathogens.</title>
        <authorList>
            <person name="Haridas S."/>
            <person name="Albert R."/>
            <person name="Binder M."/>
            <person name="Bloem J."/>
            <person name="Labutti K."/>
            <person name="Salamov A."/>
            <person name="Andreopoulos B."/>
            <person name="Baker S."/>
            <person name="Barry K."/>
            <person name="Bills G."/>
            <person name="Bluhm B."/>
            <person name="Cannon C."/>
            <person name="Castanera R."/>
            <person name="Culley D."/>
            <person name="Daum C."/>
            <person name="Ezra D."/>
            <person name="Gonzalez J."/>
            <person name="Henrissat B."/>
            <person name="Kuo A."/>
            <person name="Liang C."/>
            <person name="Lipzen A."/>
            <person name="Lutzoni F."/>
            <person name="Magnuson J."/>
            <person name="Mondo S."/>
            <person name="Nolan M."/>
            <person name="Ohm R."/>
            <person name="Pangilinan J."/>
            <person name="Park H.-J."/>
            <person name="Ramirez L."/>
            <person name="Alfaro M."/>
            <person name="Sun H."/>
            <person name="Tritt A."/>
            <person name="Yoshinaga Y."/>
            <person name="Zwiers L.-H."/>
            <person name="Turgeon B."/>
            <person name="Goodwin S."/>
            <person name="Spatafora J."/>
            <person name="Crous P."/>
            <person name="Grigoriev I."/>
        </authorList>
    </citation>
    <scope>NUCLEOTIDE SEQUENCE</scope>
    <source>
        <strain evidence="13">CBS 113818</strain>
    </source>
</reference>
<feature type="disulfide bond" evidence="8">
    <location>
        <begin position="475"/>
        <end position="489"/>
    </location>
</feature>
<evidence type="ECO:0000256" key="10">
    <source>
        <dbReference type="SAM" id="SignalP"/>
    </source>
</evidence>
<dbReference type="PROSITE" id="PS51677">
    <property type="entry name" value="NODB"/>
    <property type="match status" value="1"/>
</dbReference>
<dbReference type="CDD" id="cd00035">
    <property type="entry name" value="ChtBD1"/>
    <property type="match status" value="1"/>
</dbReference>
<keyword evidence="5 13" id="KW-0378">Hydrolase</keyword>
<dbReference type="Gene3D" id="3.30.60.10">
    <property type="entry name" value="Endochitinase-like"/>
    <property type="match status" value="3"/>
</dbReference>
<feature type="region of interest" description="Disordered" evidence="9">
    <location>
        <begin position="585"/>
        <end position="736"/>
    </location>
</feature>
<dbReference type="SUPFAM" id="SSF88713">
    <property type="entry name" value="Glycoside hydrolase/deacetylase"/>
    <property type="match status" value="1"/>
</dbReference>
<feature type="compositionally biased region" description="Polar residues" evidence="9">
    <location>
        <begin position="638"/>
        <end position="705"/>
    </location>
</feature>
<keyword evidence="7" id="KW-0170">Cobalt</keyword>
<feature type="region of interest" description="Disordered" evidence="9">
    <location>
        <begin position="350"/>
        <end position="379"/>
    </location>
</feature>
<feature type="domain" description="NodB homology" evidence="12">
    <location>
        <begin position="142"/>
        <end position="334"/>
    </location>
</feature>
<dbReference type="CDD" id="cd11618">
    <property type="entry name" value="ChtBD1_1"/>
    <property type="match status" value="2"/>
</dbReference>
<dbReference type="SUPFAM" id="SSF57016">
    <property type="entry name" value="Plant lectins/antimicrobial peptides"/>
    <property type="match status" value="3"/>
</dbReference>
<feature type="domain" description="Chitin-binding type-1" evidence="11">
    <location>
        <begin position="452"/>
        <end position="502"/>
    </location>
</feature>
<gene>
    <name evidence="13" type="ORF">CC86DRAFT_311037</name>
</gene>
<keyword evidence="14" id="KW-1185">Reference proteome</keyword>
<dbReference type="Proteomes" id="UP000799424">
    <property type="component" value="Unassembled WGS sequence"/>
</dbReference>
<evidence type="ECO:0000256" key="4">
    <source>
        <dbReference type="ARBA" id="ARBA00022729"/>
    </source>
</evidence>
<comment type="caution">
    <text evidence="8">Lacks conserved residue(s) required for the propagation of feature annotation.</text>
</comment>
<dbReference type="PROSITE" id="PS50941">
    <property type="entry name" value="CHIT_BIND_I_2"/>
    <property type="match status" value="3"/>
</dbReference>
<dbReference type="Pfam" id="PF01522">
    <property type="entry name" value="Polysacc_deac_1"/>
    <property type="match status" value="1"/>
</dbReference>
<feature type="disulfide bond" evidence="8">
    <location>
        <begin position="79"/>
        <end position="93"/>
    </location>
</feature>
<feature type="disulfide bond" evidence="8">
    <location>
        <begin position="74"/>
        <end position="86"/>
    </location>
</feature>